<dbReference type="InterPro" id="IPR008927">
    <property type="entry name" value="6-PGluconate_DH-like_C_sf"/>
</dbReference>
<dbReference type="Pfam" id="PF03446">
    <property type="entry name" value="NAD_binding_2"/>
    <property type="match status" value="1"/>
</dbReference>
<dbReference type="GO" id="GO:0050661">
    <property type="term" value="F:NADP binding"/>
    <property type="evidence" value="ECO:0007669"/>
    <property type="project" value="InterPro"/>
</dbReference>
<dbReference type="Gene3D" id="1.10.1040.10">
    <property type="entry name" value="N-(1-d-carboxylethyl)-l-norvaline Dehydrogenase, domain 2"/>
    <property type="match status" value="1"/>
</dbReference>
<dbReference type="GO" id="GO:0004616">
    <property type="term" value="F:phosphogluconate dehydrogenase (decarboxylating) activity"/>
    <property type="evidence" value="ECO:0007669"/>
    <property type="project" value="InterPro"/>
</dbReference>
<dbReference type="InterPro" id="IPR006115">
    <property type="entry name" value="6PGDH_NADP-bd"/>
</dbReference>
<dbReference type="InterPro" id="IPR006183">
    <property type="entry name" value="Pgluconate_DH"/>
</dbReference>
<feature type="domain" description="6-phosphogluconate dehydrogenase NADP-binding" evidence="1">
    <location>
        <begin position="23"/>
        <end position="149"/>
    </location>
</feature>
<evidence type="ECO:0000259" key="1">
    <source>
        <dbReference type="Pfam" id="PF03446"/>
    </source>
</evidence>
<dbReference type="InterPro" id="IPR036291">
    <property type="entry name" value="NAD(P)-bd_dom_sf"/>
</dbReference>
<dbReference type="Gene3D" id="3.40.50.720">
    <property type="entry name" value="NAD(P)-binding Rossmann-like Domain"/>
    <property type="match status" value="1"/>
</dbReference>
<dbReference type="SUPFAM" id="SSF48179">
    <property type="entry name" value="6-phosphogluconate dehydrogenase C-terminal domain-like"/>
    <property type="match status" value="1"/>
</dbReference>
<organism evidence="2">
    <name type="scientific">Bathycoccus sp. RCC716 virus 1</name>
    <dbReference type="NCBI Taxonomy" id="2530038"/>
    <lineage>
        <taxon>Viruses</taxon>
        <taxon>Varidnaviria</taxon>
        <taxon>Bamfordvirae</taxon>
        <taxon>Nucleocytoviricota</taxon>
        <taxon>Megaviricetes</taxon>
        <taxon>Algavirales</taxon>
        <taxon>Phycodnaviridae</taxon>
        <taxon>Prasinovirus</taxon>
    </lineage>
</organism>
<dbReference type="SUPFAM" id="SSF51735">
    <property type="entry name" value="NAD(P)-binding Rossmann-fold domains"/>
    <property type="match status" value="1"/>
</dbReference>
<accession>A0A7S6NXY8</accession>
<protein>
    <recommendedName>
        <fullName evidence="1">6-phosphogluconate dehydrogenase NADP-binding domain-containing protein</fullName>
    </recommendedName>
</protein>
<reference evidence="2" key="1">
    <citation type="submission" date="2019-02" db="EMBL/GenBank/DDBJ databases">
        <authorList>
            <person name="Bachy C."/>
            <person name="Yung C.-M."/>
            <person name="Roux S."/>
            <person name="Sullivan M.B."/>
            <person name="Worden A.Z."/>
        </authorList>
    </citation>
    <scope>NUCLEOTIDE SEQUENCE</scope>
    <source>
        <strain evidence="2">BII-V1</strain>
    </source>
</reference>
<dbReference type="EMBL" id="MK522034">
    <property type="protein sequence ID" value="QOR60217.1"/>
    <property type="molecule type" value="Genomic_DNA"/>
</dbReference>
<proteinExistence type="predicted"/>
<dbReference type="InterPro" id="IPR013328">
    <property type="entry name" value="6PGD_dom2"/>
</dbReference>
<name>A0A7S6NXY8_9PHYC</name>
<dbReference type="PANTHER" id="PTHR11811">
    <property type="entry name" value="6-PHOSPHOGLUCONATE DEHYDROGENASE"/>
    <property type="match status" value="1"/>
</dbReference>
<sequence length="371" mass="42379">MSFGIIGISTPTLKIAYGAQKVNKVHIYDKCIKKTFNMYNGENYDCIADLMINMDRPRTVVTECTDVKEVHTTLNRILEWSDPEDTIINCSKEHYKHSMFYENECSNKKVHYLSASFMNNALLVGGQERIFKSHEPIFYSFAKNVQHAGDMPGSGHFAKMVLDGLECAMFQIIGDAFAYCNGNVPVMLSLMDKAKNMDISGPVVDRCKSQLYVTRNYGQVAKVKNSTAWFMEYTFKSRLPTPVIHSAIMARMTSQYAKLSETHQSYNTFYETNIILQTFRFCFAMALYEANQISYGKIVDWSRNSTVSCPMFENQDPLYVMDSTVEQIRTFVMHSVHCGVPVPTVQAALSQYDFMKQERTSMNFIASLRDV</sequence>
<evidence type="ECO:0000313" key="2">
    <source>
        <dbReference type="EMBL" id="QOR60217.1"/>
    </source>
</evidence>